<dbReference type="InterPro" id="IPR000644">
    <property type="entry name" value="CBS_dom"/>
</dbReference>
<evidence type="ECO:0000256" key="7">
    <source>
        <dbReference type="ARBA" id="ARBA00023065"/>
    </source>
</evidence>
<evidence type="ECO:0000256" key="6">
    <source>
        <dbReference type="ARBA" id="ARBA00023053"/>
    </source>
</evidence>
<keyword evidence="5 11" id="KW-1133">Transmembrane helix</keyword>
<dbReference type="PANTHER" id="PTHR43562:SF3">
    <property type="entry name" value="SODIUM ION_PROTON EXCHANGER (EUROFUNG)"/>
    <property type="match status" value="1"/>
</dbReference>
<dbReference type="Gene3D" id="3.90.1280.20">
    <property type="match status" value="1"/>
</dbReference>
<feature type="domain" description="CBS" evidence="12">
    <location>
        <begin position="434"/>
        <end position="486"/>
    </location>
</feature>
<proteinExistence type="predicted"/>
<dbReference type="InterPro" id="IPR046342">
    <property type="entry name" value="CBS_dom_sf"/>
</dbReference>
<feature type="transmembrane region" description="Helical" evidence="11">
    <location>
        <begin position="267"/>
        <end position="290"/>
    </location>
</feature>
<keyword evidence="3" id="KW-0050">Antiport</keyword>
<evidence type="ECO:0000259" key="12">
    <source>
        <dbReference type="PROSITE" id="PS51371"/>
    </source>
</evidence>
<keyword evidence="2" id="KW-0813">Transport</keyword>
<feature type="transmembrane region" description="Helical" evidence="11">
    <location>
        <begin position="142"/>
        <end position="171"/>
    </location>
</feature>
<evidence type="ECO:0000256" key="10">
    <source>
        <dbReference type="PROSITE-ProRule" id="PRU00703"/>
    </source>
</evidence>
<evidence type="ECO:0000256" key="2">
    <source>
        <dbReference type="ARBA" id="ARBA00022448"/>
    </source>
</evidence>
<keyword evidence="9" id="KW-0739">Sodium transport</keyword>
<dbReference type="GO" id="GO:0015297">
    <property type="term" value="F:antiporter activity"/>
    <property type="evidence" value="ECO:0007669"/>
    <property type="project" value="UniProtKB-KW"/>
</dbReference>
<dbReference type="AlphaFoldDB" id="A0A650CRU7"/>
<keyword evidence="6" id="KW-0915">Sodium</keyword>
<feature type="transmembrane region" description="Helical" evidence="11">
    <location>
        <begin position="242"/>
        <end position="261"/>
    </location>
</feature>
<gene>
    <name evidence="13" type="ORF">D1868_08785</name>
</gene>
<feature type="transmembrane region" description="Helical" evidence="11">
    <location>
        <begin position="12"/>
        <end position="31"/>
    </location>
</feature>
<dbReference type="Proteomes" id="UP000423396">
    <property type="component" value="Chromosome"/>
</dbReference>
<evidence type="ECO:0000256" key="11">
    <source>
        <dbReference type="SAM" id="Phobius"/>
    </source>
</evidence>
<dbReference type="EMBL" id="CP045483">
    <property type="protein sequence ID" value="QGR20550.1"/>
    <property type="molecule type" value="Genomic_DNA"/>
</dbReference>
<dbReference type="KEGG" id="sazo:D1868_08785"/>
<feature type="domain" description="CBS" evidence="12">
    <location>
        <begin position="371"/>
        <end position="433"/>
    </location>
</feature>
<keyword evidence="8 11" id="KW-0472">Membrane</keyword>
<evidence type="ECO:0000256" key="5">
    <source>
        <dbReference type="ARBA" id="ARBA00022989"/>
    </source>
</evidence>
<dbReference type="GO" id="GO:1902600">
    <property type="term" value="P:proton transmembrane transport"/>
    <property type="evidence" value="ECO:0007669"/>
    <property type="project" value="InterPro"/>
</dbReference>
<dbReference type="Gene3D" id="1.20.1530.20">
    <property type="match status" value="1"/>
</dbReference>
<evidence type="ECO:0000256" key="1">
    <source>
        <dbReference type="ARBA" id="ARBA00004141"/>
    </source>
</evidence>
<evidence type="ECO:0000313" key="13">
    <source>
        <dbReference type="EMBL" id="QGR20550.1"/>
    </source>
</evidence>
<protein>
    <submittedName>
        <fullName evidence="13">CBS domain-containing protein</fullName>
    </submittedName>
</protein>
<keyword evidence="4 11" id="KW-0812">Transmembrane</keyword>
<dbReference type="PROSITE" id="PS51371">
    <property type="entry name" value="CBS"/>
    <property type="match status" value="2"/>
</dbReference>
<evidence type="ECO:0000256" key="9">
    <source>
        <dbReference type="ARBA" id="ARBA00023201"/>
    </source>
</evidence>
<feature type="transmembrane region" description="Helical" evidence="11">
    <location>
        <begin position="330"/>
        <end position="351"/>
    </location>
</feature>
<keyword evidence="7" id="KW-0406">Ion transport</keyword>
<feature type="transmembrane region" description="Helical" evidence="11">
    <location>
        <begin position="82"/>
        <end position="109"/>
    </location>
</feature>
<accession>A0A650CRU7</accession>
<dbReference type="InterPro" id="IPR038770">
    <property type="entry name" value="Na+/solute_symporter_sf"/>
</dbReference>
<keyword evidence="14" id="KW-1185">Reference proteome</keyword>
<reference evidence="13 14" key="1">
    <citation type="submission" date="2019-10" db="EMBL/GenBank/DDBJ databases">
        <title>Genome Sequences from Six Type Strain Members of the Archaeal Family Sulfolobaceae: Acidianus ambivalens, Acidianus infernus, Metallosphaera prunae, Stygiolobus azoricus, Sulfolobus metallicus, and Sulfurisphaera ohwakuensis.</title>
        <authorList>
            <person name="Counts J.A."/>
            <person name="Kelly R.M."/>
        </authorList>
    </citation>
    <scope>NUCLEOTIDE SEQUENCE [LARGE SCALE GENOMIC DNA]</scope>
    <source>
        <strain evidence="13 14">FC6</strain>
    </source>
</reference>
<name>A0A650CRU7_9CREN</name>
<sequence>MLLTAKLIEELFGRLNVVRFVGPILIGIILGPGLLDLVKLNNIISFIASLGIVFLLFLAGAEEIGEKFNVDKKDLLTSLIEIIIPLIVISLTLYYLGMFDLVIVIPLVMTSVGPLTRLLTDIGIAKEKLGIKIFNQSVLNEIISIFTFSIITHLSLLQLIGTILLVILITVSGKYIAKTLEAVEGYFKVREVEFATIISIILIVGFFAEIYGFNSAIAALFLGFLLRDYFADRPHLRERLHAFTYGFFEPLFFVSIGLYFVRITPQLLFLSVALFLAVISSKFVSGFLMAKVHNIDPILNGIGTSIKGGVDVSLLITALSSTLISQFQYSLATLTITYVALFFPLIFRLKYGNPKAETKKKLNLSIPVREVIEEKVFVTCDDNLRQVVNLMNDKRVRALVVVNEGMKPTSIITVTTLLEIDPADYERLNVCDVELEDVEIVNEQTKVIDVLRRFKEKETPVIAVVDREGKLLGVIYERELLRKIIQ</sequence>
<dbReference type="SMART" id="SM00116">
    <property type="entry name" value="CBS"/>
    <property type="match status" value="2"/>
</dbReference>
<dbReference type="Pfam" id="PF00999">
    <property type="entry name" value="Na_H_Exchanger"/>
    <property type="match status" value="1"/>
</dbReference>
<dbReference type="Gene3D" id="3.10.580.10">
    <property type="entry name" value="CBS-domain"/>
    <property type="match status" value="1"/>
</dbReference>
<feature type="transmembrane region" description="Helical" evidence="11">
    <location>
        <begin position="192"/>
        <end position="208"/>
    </location>
</feature>
<comment type="subcellular location">
    <subcellularLocation>
        <location evidence="1">Membrane</location>
        <topology evidence="1">Multi-pass membrane protein</topology>
    </subcellularLocation>
</comment>
<dbReference type="PANTHER" id="PTHR43562">
    <property type="entry name" value="NAPA-TYPE SODIUM/HYDROGEN ANTIPORTER"/>
    <property type="match status" value="1"/>
</dbReference>
<feature type="transmembrane region" description="Helical" evidence="11">
    <location>
        <begin position="43"/>
        <end position="61"/>
    </location>
</feature>
<dbReference type="InterPro" id="IPR006153">
    <property type="entry name" value="Cation/H_exchanger_TM"/>
</dbReference>
<dbReference type="GO" id="GO:0016020">
    <property type="term" value="C:membrane"/>
    <property type="evidence" value="ECO:0007669"/>
    <property type="project" value="UniProtKB-SubCell"/>
</dbReference>
<evidence type="ECO:0000256" key="3">
    <source>
        <dbReference type="ARBA" id="ARBA00022449"/>
    </source>
</evidence>
<dbReference type="SUPFAM" id="SSF54631">
    <property type="entry name" value="CBS-domain pair"/>
    <property type="match status" value="1"/>
</dbReference>
<dbReference type="Pfam" id="PF00571">
    <property type="entry name" value="CBS"/>
    <property type="match status" value="2"/>
</dbReference>
<evidence type="ECO:0000256" key="4">
    <source>
        <dbReference type="ARBA" id="ARBA00022692"/>
    </source>
</evidence>
<dbReference type="GO" id="GO:0006814">
    <property type="term" value="P:sodium ion transport"/>
    <property type="evidence" value="ECO:0007669"/>
    <property type="project" value="UniProtKB-KW"/>
</dbReference>
<evidence type="ECO:0000256" key="8">
    <source>
        <dbReference type="ARBA" id="ARBA00023136"/>
    </source>
</evidence>
<evidence type="ECO:0000313" key="14">
    <source>
        <dbReference type="Proteomes" id="UP000423396"/>
    </source>
</evidence>
<keyword evidence="10" id="KW-0129">CBS domain</keyword>
<organism evidence="13 14">
    <name type="scientific">Stygiolobus azoricus</name>
    <dbReference type="NCBI Taxonomy" id="41675"/>
    <lineage>
        <taxon>Archaea</taxon>
        <taxon>Thermoproteota</taxon>
        <taxon>Thermoprotei</taxon>
        <taxon>Sulfolobales</taxon>
        <taxon>Sulfolobaceae</taxon>
        <taxon>Stygiolobus</taxon>
    </lineage>
</organism>